<feature type="domain" description="Helicase C-terminal" evidence="11">
    <location>
        <begin position="1305"/>
        <end position="1458"/>
    </location>
</feature>
<feature type="region of interest" description="Disordered" evidence="9">
    <location>
        <begin position="643"/>
        <end position="681"/>
    </location>
</feature>
<evidence type="ECO:0000256" key="3">
    <source>
        <dbReference type="ARBA" id="ARBA00022741"/>
    </source>
</evidence>
<dbReference type="SUPFAM" id="SSF52540">
    <property type="entry name" value="P-loop containing nucleoside triphosphate hydrolases"/>
    <property type="match status" value="2"/>
</dbReference>
<evidence type="ECO:0000256" key="1">
    <source>
        <dbReference type="ARBA" id="ARBA00004123"/>
    </source>
</evidence>
<gene>
    <name evidence="12" type="ORF">FSARC_4328</name>
</gene>
<dbReference type="InterPro" id="IPR014001">
    <property type="entry name" value="Helicase_ATP-bd"/>
</dbReference>
<feature type="compositionally biased region" description="Polar residues" evidence="9">
    <location>
        <begin position="644"/>
        <end position="654"/>
    </location>
</feature>
<evidence type="ECO:0000256" key="6">
    <source>
        <dbReference type="ARBA" id="ARBA00022840"/>
    </source>
</evidence>
<feature type="compositionally biased region" description="Polar residues" evidence="9">
    <location>
        <begin position="1659"/>
        <end position="1671"/>
    </location>
</feature>
<feature type="compositionally biased region" description="Low complexity" evidence="9">
    <location>
        <begin position="1688"/>
        <end position="1708"/>
    </location>
</feature>
<dbReference type="Pfam" id="PF24580">
    <property type="entry name" value="DUF7607"/>
    <property type="match status" value="1"/>
</dbReference>
<accession>A0A8H4XAT3</accession>
<protein>
    <recommendedName>
        <fullName evidence="14">Helicase</fullName>
    </recommendedName>
</protein>
<dbReference type="PROSITE" id="PS51194">
    <property type="entry name" value="HELICASE_CTER"/>
    <property type="match status" value="1"/>
</dbReference>
<feature type="region of interest" description="Disordered" evidence="9">
    <location>
        <begin position="1564"/>
        <end position="1595"/>
    </location>
</feature>
<keyword evidence="7" id="KW-0238">DNA-binding</keyword>
<sequence length="1855" mass="209514">MDGPGGDDPYSWDVEVVVHRLCVPGCPWSRDPQALAARIREEEFDGKTLLTFEHVCSRQELMECLGIKVARHKAAFLEAIVTLRARSKGYWQWQQDFQRKQASYFDAEEFETPAQGAVERTYFSILPNGDHQKENGAIGPVSATNGTLLNVPAQFSSSLTTDTLEKPAQQASSNEGQAPPPQEDLQLHTAAHPHQSPFHEAPGRAPEDEERSNKRRRVVPLLLTEKPRNIAAAFVPTEADMLDYTEKPGLEPGSELEDDASRGFPWENTPLCTYLGPGKISKDAIISPTGMLSSLIVEDSDSFSAVSSHRLPPARRLVANRFTKRLFLDHYRMPKHSSRPSSPVSNQSDEILDLSDLGEELDADTLKEMEDENDERREALSKDVYPFVTPERIKEILNEAIAAMEAIWQENKLPKYERKAYSLWQKARRHGTRRLQIYHAHQTATHLKSRIANICREIQGQQWTMETHYRDAAKSLEQSIDDKLYQTWFIKMLESSQPPPKPQGVLRPKPATLQQPTGLLDEELLTSSDEDDFIVPDEHMDIVEDGVSADQELLSRLMKEESPGSDTAFVDLTQDDMDEPLGVGCDLTHPIDLTSPAKSVNNPMPKDSRKDNNVPVRNVPENYVPENQAPESYVAENVHEDNAPLSQSPVNHVPQTRGPENQLPEVTSEPVPLPKKVKNFTPPPIETLGNLEEIGSRSLNNLAKRSDRWRLLIGEMWQMEHARRKPVVDLMLSDHPDAVWDKHIEPYILEPLRDVRQLAPGNPKVVLFDAVRLFYCFFSCQHTREDQMLAFKTKKFTKRIVPARVKFLKPMCMFIETLAPHFPQDSQIYRQDTDILDELFPDEEEDGLDDLEQEEEDGTRRQKPKGKEIIRDKAAVDLRERENQRLQEQEARRKKLRATLASHGLVSGDRTRLIINESKEEDQSLIYINEDIGQRIKNHQVDGVRFIWNQIVRDSALRQGCLLAHTMGLGKTMQVITFLVALAEAAESQDPSIVAQIPEDLRESQTLVLCPPSLVDNWMDEFLMWAPTNLLGEMRKVTSNMTTDERSSTVSAWASGKGVLLIGYKMFQKVLDMSEELANLLTDMPDIVIADEAHVMKNRETKINEACSRFKTNGRIALTGSPLSNSVLEYYAMIDWVGPNFLGPYSEFREIFAKPVEQGLYHDSSKSEKRRATMKLKALKEVVAPKVHRRTIASLKDELPPKQEFILFVPPTDSQKKLYELYLKGIAREGTDAKAKTLAATSHLGLICNHPHCFQAKVKKIQNGDLRSEDDDEKENDTSFPRATIPEFLRALRPYPDLLTPSLSWKTEMLTVILEEARKIGDKVLVFSQSLVTLDYIQEMCRMQRRIVSRLDGTTPIATRQQDTKAFNTGNKEVYLISTTAGGIGLNIQGANRVVVFDTKWNPMHEQQAVGRAYRLGQKKPVVVYRFMVAGTFEDNINNKQVFKMQLASRVVDKKNPISWSKREGDVVAEIMPRPAANLNSFTGRDPILDKLIGLRENGEAIRSIVTTETFEEEDADAKLTAEEDKEVDEWIKMNHLRLNNPEEYSRTRDRTDLMEQSRLLRDQNQSFGPPPQAHLPVHQSFDGTSDVPSYGQAPSPATMQYYGWAQPGASRPPVDASAPVTWPASQQLTIPSQGLVPMPMAGANTFFGEHRHPEPSIIQHSQPSLTQQQRPVPPLQEQTRPTPPQTPLAGPTNTTTPTSTPKQGPKPAQDSATLSRLNGLFKQGGLFNVSEIPQRAEFEKHLRESIRSLQQRDVPRTGGDPADIARSLTERLNQLRKEGKFGFLPDTKRWKLLNGLLSHEKFVIAIIAGHLSPEYVALADEKALEERVQIINGLEEMDIPARAHQRANSPDPNV</sequence>
<dbReference type="Pfam" id="PF00271">
    <property type="entry name" value="Helicase_C"/>
    <property type="match status" value="1"/>
</dbReference>
<dbReference type="InterPro" id="IPR044574">
    <property type="entry name" value="ARIP4-like"/>
</dbReference>
<name>A0A8H4XAT3_9HYPO</name>
<dbReference type="PANTHER" id="PTHR45797:SF1">
    <property type="entry name" value="HELICASE ARIP4"/>
    <property type="match status" value="1"/>
</dbReference>
<dbReference type="Proteomes" id="UP000622797">
    <property type="component" value="Unassembled WGS sequence"/>
</dbReference>
<dbReference type="InterPro" id="IPR056026">
    <property type="entry name" value="DUF7607"/>
</dbReference>
<evidence type="ECO:0000313" key="13">
    <source>
        <dbReference type="Proteomes" id="UP000622797"/>
    </source>
</evidence>
<evidence type="ECO:0008006" key="14">
    <source>
        <dbReference type="Google" id="ProtNLM"/>
    </source>
</evidence>
<dbReference type="GO" id="GO:0005524">
    <property type="term" value="F:ATP binding"/>
    <property type="evidence" value="ECO:0007669"/>
    <property type="project" value="UniProtKB-KW"/>
</dbReference>
<keyword evidence="8" id="KW-0539">Nucleus</keyword>
<evidence type="ECO:0000256" key="5">
    <source>
        <dbReference type="ARBA" id="ARBA00022806"/>
    </source>
</evidence>
<keyword evidence="6" id="KW-0067">ATP-binding</keyword>
<evidence type="ECO:0000256" key="4">
    <source>
        <dbReference type="ARBA" id="ARBA00022801"/>
    </source>
</evidence>
<dbReference type="InterPro" id="IPR000330">
    <property type="entry name" value="SNF2_N"/>
</dbReference>
<dbReference type="SMART" id="SM00490">
    <property type="entry name" value="HELICc"/>
    <property type="match status" value="1"/>
</dbReference>
<dbReference type="SMART" id="SM00487">
    <property type="entry name" value="DEXDc"/>
    <property type="match status" value="1"/>
</dbReference>
<dbReference type="GO" id="GO:0004386">
    <property type="term" value="F:helicase activity"/>
    <property type="evidence" value="ECO:0007669"/>
    <property type="project" value="UniProtKB-KW"/>
</dbReference>
<dbReference type="InterPro" id="IPR049730">
    <property type="entry name" value="SNF2/RAD54-like_C"/>
</dbReference>
<evidence type="ECO:0000259" key="10">
    <source>
        <dbReference type="PROSITE" id="PS51192"/>
    </source>
</evidence>
<keyword evidence="13" id="KW-1185">Reference proteome</keyword>
<dbReference type="PROSITE" id="PS51192">
    <property type="entry name" value="HELICASE_ATP_BIND_1"/>
    <property type="match status" value="1"/>
</dbReference>
<dbReference type="GO" id="GO:0016887">
    <property type="term" value="F:ATP hydrolysis activity"/>
    <property type="evidence" value="ECO:0007669"/>
    <property type="project" value="InterPro"/>
</dbReference>
<evidence type="ECO:0000256" key="2">
    <source>
        <dbReference type="ARBA" id="ARBA00007025"/>
    </source>
</evidence>
<comment type="similarity">
    <text evidence="2">Belongs to the SNF2/RAD54 helicase family.</text>
</comment>
<evidence type="ECO:0000256" key="9">
    <source>
        <dbReference type="SAM" id="MobiDB-lite"/>
    </source>
</evidence>
<dbReference type="Pfam" id="PF00176">
    <property type="entry name" value="SNF2-rel_dom"/>
    <property type="match status" value="1"/>
</dbReference>
<dbReference type="InterPro" id="IPR038718">
    <property type="entry name" value="SNF2-like_sf"/>
</dbReference>
<organism evidence="12 13">
    <name type="scientific">Fusarium sarcochroum</name>
    <dbReference type="NCBI Taxonomy" id="1208366"/>
    <lineage>
        <taxon>Eukaryota</taxon>
        <taxon>Fungi</taxon>
        <taxon>Dikarya</taxon>
        <taxon>Ascomycota</taxon>
        <taxon>Pezizomycotina</taxon>
        <taxon>Sordariomycetes</taxon>
        <taxon>Hypocreomycetidae</taxon>
        <taxon>Hypocreales</taxon>
        <taxon>Nectriaceae</taxon>
        <taxon>Fusarium</taxon>
        <taxon>Fusarium lateritium species complex</taxon>
    </lineage>
</organism>
<dbReference type="CDD" id="cd18793">
    <property type="entry name" value="SF2_C_SNF"/>
    <property type="match status" value="1"/>
</dbReference>
<dbReference type="InterPro" id="IPR027417">
    <property type="entry name" value="P-loop_NTPase"/>
</dbReference>
<dbReference type="EMBL" id="JABEXW010000204">
    <property type="protein sequence ID" value="KAF4968237.1"/>
    <property type="molecule type" value="Genomic_DNA"/>
</dbReference>
<feature type="domain" description="Helicase ATP-binding" evidence="10">
    <location>
        <begin position="952"/>
        <end position="1140"/>
    </location>
</feature>
<comment type="subcellular location">
    <subcellularLocation>
        <location evidence="1">Nucleus</location>
    </subcellularLocation>
</comment>
<dbReference type="OrthoDB" id="2020972at2759"/>
<evidence type="ECO:0000259" key="11">
    <source>
        <dbReference type="PROSITE" id="PS51194"/>
    </source>
</evidence>
<evidence type="ECO:0000256" key="7">
    <source>
        <dbReference type="ARBA" id="ARBA00023125"/>
    </source>
</evidence>
<comment type="caution">
    <text evidence="12">The sequence shown here is derived from an EMBL/GenBank/DDBJ whole genome shotgun (WGS) entry which is preliminary data.</text>
</comment>
<feature type="region of interest" description="Disordered" evidence="9">
    <location>
        <begin position="588"/>
        <end position="617"/>
    </location>
</feature>
<dbReference type="Gene3D" id="1.10.150.50">
    <property type="entry name" value="Transcription Factor, Ets-1"/>
    <property type="match status" value="1"/>
</dbReference>
<dbReference type="GO" id="GO:0003677">
    <property type="term" value="F:DNA binding"/>
    <property type="evidence" value="ECO:0007669"/>
    <property type="project" value="UniProtKB-KW"/>
</dbReference>
<reference evidence="12" key="1">
    <citation type="journal article" date="2020" name="BMC Genomics">
        <title>Correction to: Identification and distribution of gene clusters required for synthesis of sphingolipid metabolism inhibitors in diverse species of the filamentous fungus Fusarium.</title>
        <authorList>
            <person name="Kim H.S."/>
            <person name="Lohmar J.M."/>
            <person name="Busman M."/>
            <person name="Brown D.W."/>
            <person name="Naumann T.A."/>
            <person name="Divon H.H."/>
            <person name="Lysoe E."/>
            <person name="Uhlig S."/>
            <person name="Proctor R.H."/>
        </authorList>
    </citation>
    <scope>NUCLEOTIDE SEQUENCE</scope>
    <source>
        <strain evidence="12">NRRL 20472</strain>
    </source>
</reference>
<dbReference type="InterPro" id="IPR013761">
    <property type="entry name" value="SAM/pointed_sf"/>
</dbReference>
<feature type="region of interest" description="Disordered" evidence="9">
    <location>
        <begin position="846"/>
        <end position="867"/>
    </location>
</feature>
<reference evidence="12" key="2">
    <citation type="submission" date="2020-05" db="EMBL/GenBank/DDBJ databases">
        <authorList>
            <person name="Kim H.-S."/>
            <person name="Proctor R.H."/>
            <person name="Brown D.W."/>
        </authorList>
    </citation>
    <scope>NUCLEOTIDE SEQUENCE</scope>
    <source>
        <strain evidence="12">NRRL 20472</strain>
    </source>
</reference>
<keyword evidence="3" id="KW-0547">Nucleotide-binding</keyword>
<feature type="region of interest" description="Disordered" evidence="9">
    <location>
        <begin position="162"/>
        <end position="216"/>
    </location>
</feature>
<dbReference type="Gene3D" id="3.40.50.10810">
    <property type="entry name" value="Tandem AAA-ATPase domain"/>
    <property type="match status" value="1"/>
</dbReference>
<dbReference type="Gene3D" id="3.40.50.300">
    <property type="entry name" value="P-loop containing nucleotide triphosphate hydrolases"/>
    <property type="match status" value="1"/>
</dbReference>
<dbReference type="GO" id="GO:0005634">
    <property type="term" value="C:nucleus"/>
    <property type="evidence" value="ECO:0007669"/>
    <property type="project" value="UniProtKB-SubCell"/>
</dbReference>
<evidence type="ECO:0000256" key="8">
    <source>
        <dbReference type="ARBA" id="ARBA00023242"/>
    </source>
</evidence>
<evidence type="ECO:0000313" key="12">
    <source>
        <dbReference type="EMBL" id="KAF4968237.1"/>
    </source>
</evidence>
<dbReference type="PANTHER" id="PTHR45797">
    <property type="entry name" value="RAD54-LIKE"/>
    <property type="match status" value="1"/>
</dbReference>
<feature type="compositionally biased region" description="Acidic residues" evidence="9">
    <location>
        <begin position="846"/>
        <end position="857"/>
    </location>
</feature>
<keyword evidence="4" id="KW-0378">Hydrolase</keyword>
<proteinExistence type="inferred from homology"/>
<feature type="region of interest" description="Disordered" evidence="9">
    <location>
        <begin position="1642"/>
        <end position="1712"/>
    </location>
</feature>
<dbReference type="InterPro" id="IPR001650">
    <property type="entry name" value="Helicase_C-like"/>
</dbReference>
<keyword evidence="5" id="KW-0347">Helicase</keyword>